<evidence type="ECO:0000259" key="2">
    <source>
        <dbReference type="SMART" id="SM00943"/>
    </source>
</evidence>
<dbReference type="Proteomes" id="UP000199529">
    <property type="component" value="Unassembled WGS sequence"/>
</dbReference>
<dbReference type="STRING" id="418495.SAMN05216215_103165"/>
<name>A0A1H3LGB3_9PSEU</name>
<feature type="region of interest" description="Disordered" evidence="1">
    <location>
        <begin position="306"/>
        <end position="336"/>
    </location>
</feature>
<dbReference type="InterPro" id="IPR015330">
    <property type="entry name" value="DNA_primase/pol_bifunc_N"/>
</dbReference>
<evidence type="ECO:0000256" key="1">
    <source>
        <dbReference type="SAM" id="MobiDB-lite"/>
    </source>
</evidence>
<dbReference type="CDD" id="cd04859">
    <property type="entry name" value="Prim_Pol"/>
    <property type="match status" value="1"/>
</dbReference>
<sequence length="336" mass="36247">MSASLDVALWLAGHGMHVFPLRPNSKRPFGNCPRCKAGQCQPAECPCLTADRPCHGLLAATLDAAQIRRWLIRHPGANVGINTELSDLVALDLDRKPKPAGSAAHDVPTLVTDGLAALDAITGVEGVPWPDTLTIATPSDGRHLVFQRPDDLRVTSDAKGRVGHQIDIRAIGGYIVAPGGQVTSPPEDVTGTYTRVSTTTAIAPLPDWLRPRVTPPPRIVEPVNRGRFAGLQPGSHAPGYWQQVWDGEMSKVETRDGERWRLVYNAARRLANLTVHDHAPWSETEVIDALTVAAVRRRLRTGKPVEEAAARRNAARGWQRGTQDGPDSLRGLGGAA</sequence>
<gene>
    <name evidence="3" type="ORF">SAMN05216215_103165</name>
</gene>
<protein>
    <submittedName>
        <fullName evidence="3">Bifunctional DNA primase/polymerase, N-terminal</fullName>
    </submittedName>
</protein>
<dbReference type="Pfam" id="PF09250">
    <property type="entry name" value="Prim-Pol"/>
    <property type="match status" value="1"/>
</dbReference>
<evidence type="ECO:0000313" key="4">
    <source>
        <dbReference type="Proteomes" id="UP000199529"/>
    </source>
</evidence>
<dbReference type="EMBL" id="FNOK01000031">
    <property type="protein sequence ID" value="SDY63587.1"/>
    <property type="molecule type" value="Genomic_DNA"/>
</dbReference>
<dbReference type="SMART" id="SM00943">
    <property type="entry name" value="Prim-Pol"/>
    <property type="match status" value="1"/>
</dbReference>
<feature type="domain" description="DNA primase/polymerase bifunctional N-terminal" evidence="2">
    <location>
        <begin position="8"/>
        <end position="209"/>
    </location>
</feature>
<dbReference type="SUPFAM" id="SSF56747">
    <property type="entry name" value="Prim-pol domain"/>
    <property type="match status" value="1"/>
</dbReference>
<evidence type="ECO:0000313" key="3">
    <source>
        <dbReference type="EMBL" id="SDY63587.1"/>
    </source>
</evidence>
<accession>A0A1H3LGB3</accession>
<dbReference type="AlphaFoldDB" id="A0A1H3LGB3"/>
<organism evidence="3 4">
    <name type="scientific">Saccharopolyspora shandongensis</name>
    <dbReference type="NCBI Taxonomy" id="418495"/>
    <lineage>
        <taxon>Bacteria</taxon>
        <taxon>Bacillati</taxon>
        <taxon>Actinomycetota</taxon>
        <taxon>Actinomycetes</taxon>
        <taxon>Pseudonocardiales</taxon>
        <taxon>Pseudonocardiaceae</taxon>
        <taxon>Saccharopolyspora</taxon>
    </lineage>
</organism>
<keyword evidence="4" id="KW-1185">Reference proteome</keyword>
<dbReference type="OrthoDB" id="3218228at2"/>
<dbReference type="RefSeq" id="WP_093271031.1">
    <property type="nucleotide sequence ID" value="NZ_FNOK01000031.1"/>
</dbReference>
<reference evidence="4" key="1">
    <citation type="submission" date="2016-10" db="EMBL/GenBank/DDBJ databases">
        <authorList>
            <person name="Varghese N."/>
            <person name="Submissions S."/>
        </authorList>
    </citation>
    <scope>NUCLEOTIDE SEQUENCE [LARGE SCALE GENOMIC DNA]</scope>
    <source>
        <strain evidence="4">CGMCC 4.3530</strain>
    </source>
</reference>
<proteinExistence type="predicted"/>